<dbReference type="Proteomes" id="UP000077266">
    <property type="component" value="Unassembled WGS sequence"/>
</dbReference>
<sequence length="198" mass="23315">MTITIAEDIDILNERYSRSWDSRTIIYGRPCCTLVYEACKEYAARLHLLVEQTQGYHIEIAGWKCLSRTEFSKEHMMLKLVAAQLDEALRLWKYLIKRKRCPSPFPHVTTHPWDVELCDALDTLADLEQQTANMDIPQYERFLITRYRDDEAKCQCRQCAPAAEVIWELWDYAAICHKLRPPALFERVFAELRRLATT</sequence>
<gene>
    <name evidence="1" type="ORF">EXIGLDRAFT_836472</name>
</gene>
<reference evidence="1 2" key="1">
    <citation type="journal article" date="2016" name="Mol. Biol. Evol.">
        <title>Comparative Genomics of Early-Diverging Mushroom-Forming Fungi Provides Insights into the Origins of Lignocellulose Decay Capabilities.</title>
        <authorList>
            <person name="Nagy L.G."/>
            <person name="Riley R."/>
            <person name="Tritt A."/>
            <person name="Adam C."/>
            <person name="Daum C."/>
            <person name="Floudas D."/>
            <person name="Sun H."/>
            <person name="Yadav J.S."/>
            <person name="Pangilinan J."/>
            <person name="Larsson K.H."/>
            <person name="Matsuura K."/>
            <person name="Barry K."/>
            <person name="Labutti K."/>
            <person name="Kuo R."/>
            <person name="Ohm R.A."/>
            <person name="Bhattacharya S.S."/>
            <person name="Shirouzu T."/>
            <person name="Yoshinaga Y."/>
            <person name="Martin F.M."/>
            <person name="Grigoriev I.V."/>
            <person name="Hibbett D.S."/>
        </authorList>
    </citation>
    <scope>NUCLEOTIDE SEQUENCE [LARGE SCALE GENOMIC DNA]</scope>
    <source>
        <strain evidence="1 2">HHB12029</strain>
    </source>
</reference>
<protein>
    <submittedName>
        <fullName evidence="1">Uncharacterized protein</fullName>
    </submittedName>
</protein>
<dbReference type="AlphaFoldDB" id="A0A165HRM6"/>
<dbReference type="InParanoid" id="A0A165HRM6"/>
<name>A0A165HRM6_EXIGL</name>
<evidence type="ECO:0000313" key="2">
    <source>
        <dbReference type="Proteomes" id="UP000077266"/>
    </source>
</evidence>
<dbReference type="EMBL" id="KV426009">
    <property type="protein sequence ID" value="KZV92365.1"/>
    <property type="molecule type" value="Genomic_DNA"/>
</dbReference>
<keyword evidence="2" id="KW-1185">Reference proteome</keyword>
<proteinExistence type="predicted"/>
<organism evidence="1 2">
    <name type="scientific">Exidia glandulosa HHB12029</name>
    <dbReference type="NCBI Taxonomy" id="1314781"/>
    <lineage>
        <taxon>Eukaryota</taxon>
        <taxon>Fungi</taxon>
        <taxon>Dikarya</taxon>
        <taxon>Basidiomycota</taxon>
        <taxon>Agaricomycotina</taxon>
        <taxon>Agaricomycetes</taxon>
        <taxon>Auriculariales</taxon>
        <taxon>Exidiaceae</taxon>
        <taxon>Exidia</taxon>
    </lineage>
</organism>
<evidence type="ECO:0000313" key="1">
    <source>
        <dbReference type="EMBL" id="KZV92365.1"/>
    </source>
</evidence>
<accession>A0A165HRM6</accession>